<protein>
    <submittedName>
        <fullName evidence="3">NAD(P)-binding protein</fullName>
    </submittedName>
</protein>
<dbReference type="InParanoid" id="A0A165BQ01"/>
<dbReference type="EMBL" id="KV426425">
    <property type="protein sequence ID" value="KZV81040.1"/>
    <property type="molecule type" value="Genomic_DNA"/>
</dbReference>
<dbReference type="SUPFAM" id="SSF51735">
    <property type="entry name" value="NAD(P)-binding Rossmann-fold domains"/>
    <property type="match status" value="1"/>
</dbReference>
<dbReference type="Pfam" id="PF00106">
    <property type="entry name" value="adh_short"/>
    <property type="match status" value="1"/>
</dbReference>
<accession>A0A165BQ01</accession>
<sequence>MNTETSHPEFTRATTGDEVVAAFPDRVRGRIFVVTGPTPTGIGATTLTSLAKAHPSVLVLAGRTPSKFQPVADSIAAIDSKIKVVLVTLDLSSNASVRAAAKTILEHPDVPHIDTLINNAGLMATPFSLTEDGIESQFAACHVGHFLFTNLLLPKLRAAPEPVVVNVTSSGHRMGTGDFSDVNWEKTPYNSWGAYGHSKCANVLFSVSLAERGIKSVAPHPGWVKTDLGRHLTEDLGNELFTKIVSSIPNFEPLNFEKNLDQGCSTTLVAALDPAVPNATYLRDCQVARDVAAFAVDKANAAKLWELSNKLTGENFA</sequence>
<evidence type="ECO:0000313" key="4">
    <source>
        <dbReference type="Proteomes" id="UP000077266"/>
    </source>
</evidence>
<dbReference type="Gene3D" id="3.40.50.720">
    <property type="entry name" value="NAD(P)-binding Rossmann-like Domain"/>
    <property type="match status" value="1"/>
</dbReference>
<proteinExistence type="inferred from homology"/>
<dbReference type="Proteomes" id="UP000077266">
    <property type="component" value="Unassembled WGS sequence"/>
</dbReference>
<evidence type="ECO:0000313" key="3">
    <source>
        <dbReference type="EMBL" id="KZV81040.1"/>
    </source>
</evidence>
<comment type="similarity">
    <text evidence="1">Belongs to the short-chain dehydrogenases/reductases (SDR) family.</text>
</comment>
<reference evidence="3 4" key="1">
    <citation type="journal article" date="2016" name="Mol. Biol. Evol.">
        <title>Comparative Genomics of Early-Diverging Mushroom-Forming Fungi Provides Insights into the Origins of Lignocellulose Decay Capabilities.</title>
        <authorList>
            <person name="Nagy L.G."/>
            <person name="Riley R."/>
            <person name="Tritt A."/>
            <person name="Adam C."/>
            <person name="Daum C."/>
            <person name="Floudas D."/>
            <person name="Sun H."/>
            <person name="Yadav J.S."/>
            <person name="Pangilinan J."/>
            <person name="Larsson K.H."/>
            <person name="Matsuura K."/>
            <person name="Barry K."/>
            <person name="Labutti K."/>
            <person name="Kuo R."/>
            <person name="Ohm R.A."/>
            <person name="Bhattacharya S.S."/>
            <person name="Shirouzu T."/>
            <person name="Yoshinaga Y."/>
            <person name="Martin F.M."/>
            <person name="Grigoriev I.V."/>
            <person name="Hibbett D.S."/>
        </authorList>
    </citation>
    <scope>NUCLEOTIDE SEQUENCE [LARGE SCALE GENOMIC DNA]</scope>
    <source>
        <strain evidence="3 4">HHB12029</strain>
    </source>
</reference>
<keyword evidence="2" id="KW-0560">Oxidoreductase</keyword>
<dbReference type="InterPro" id="IPR036291">
    <property type="entry name" value="NAD(P)-bd_dom_sf"/>
</dbReference>
<dbReference type="STRING" id="1314781.A0A165BQ01"/>
<dbReference type="PANTHER" id="PTHR24320:SF283">
    <property type="entry name" value="RETINOL DEHYDROGENASE 11"/>
    <property type="match status" value="1"/>
</dbReference>
<dbReference type="PANTHER" id="PTHR24320">
    <property type="entry name" value="RETINOL DEHYDROGENASE"/>
    <property type="match status" value="1"/>
</dbReference>
<dbReference type="OrthoDB" id="191139at2759"/>
<evidence type="ECO:0000256" key="2">
    <source>
        <dbReference type="ARBA" id="ARBA00023002"/>
    </source>
</evidence>
<name>A0A165BQ01_EXIGL</name>
<dbReference type="AlphaFoldDB" id="A0A165BQ01"/>
<keyword evidence="4" id="KW-1185">Reference proteome</keyword>
<dbReference type="InterPro" id="IPR002347">
    <property type="entry name" value="SDR_fam"/>
</dbReference>
<organism evidence="3 4">
    <name type="scientific">Exidia glandulosa HHB12029</name>
    <dbReference type="NCBI Taxonomy" id="1314781"/>
    <lineage>
        <taxon>Eukaryota</taxon>
        <taxon>Fungi</taxon>
        <taxon>Dikarya</taxon>
        <taxon>Basidiomycota</taxon>
        <taxon>Agaricomycotina</taxon>
        <taxon>Agaricomycetes</taxon>
        <taxon>Auriculariales</taxon>
        <taxon>Exidiaceae</taxon>
        <taxon>Exidia</taxon>
    </lineage>
</organism>
<dbReference type="GO" id="GO:0016491">
    <property type="term" value="F:oxidoreductase activity"/>
    <property type="evidence" value="ECO:0007669"/>
    <property type="project" value="UniProtKB-KW"/>
</dbReference>
<gene>
    <name evidence="3" type="ORF">EXIGLDRAFT_731946</name>
</gene>
<evidence type="ECO:0000256" key="1">
    <source>
        <dbReference type="ARBA" id="ARBA00006484"/>
    </source>
</evidence>